<dbReference type="InterPro" id="IPR004386">
    <property type="entry name" value="Toxin_YafQ-like"/>
</dbReference>
<name>A0ABW4D085_9LACO</name>
<accession>A0ABW4D085</accession>
<keyword evidence="1" id="KW-1277">Toxin-antitoxin system</keyword>
<proteinExistence type="predicted"/>
<protein>
    <submittedName>
        <fullName evidence="2">Type II toxin-antitoxin system mRNA interferase toxin, RelE/StbE family</fullName>
    </submittedName>
</protein>
<dbReference type="SUPFAM" id="SSF143011">
    <property type="entry name" value="RelE-like"/>
    <property type="match status" value="1"/>
</dbReference>
<dbReference type="EMBL" id="JBHTOD010000001">
    <property type="protein sequence ID" value="MFD1454304.1"/>
    <property type="molecule type" value="Genomic_DNA"/>
</dbReference>
<dbReference type="PANTHER" id="PTHR40588">
    <property type="entry name" value="MRNA INTERFERASE TOXIN YAFQ"/>
    <property type="match status" value="1"/>
</dbReference>
<dbReference type="NCBIfam" id="TIGR02385">
    <property type="entry name" value="RelE_StbE"/>
    <property type="match status" value="1"/>
</dbReference>
<dbReference type="PANTHER" id="PTHR40588:SF1">
    <property type="entry name" value="MRNA INTERFERASE TOXIN YAFQ"/>
    <property type="match status" value="1"/>
</dbReference>
<dbReference type="RefSeq" id="WP_373306098.1">
    <property type="nucleotide sequence ID" value="NZ_BOLN01000001.1"/>
</dbReference>
<dbReference type="Proteomes" id="UP001597189">
    <property type="component" value="Unassembled WGS sequence"/>
</dbReference>
<dbReference type="InterPro" id="IPR035093">
    <property type="entry name" value="RelE/ParE_toxin_dom_sf"/>
</dbReference>
<evidence type="ECO:0000256" key="1">
    <source>
        <dbReference type="ARBA" id="ARBA00022649"/>
    </source>
</evidence>
<evidence type="ECO:0000313" key="3">
    <source>
        <dbReference type="Proteomes" id="UP001597189"/>
    </source>
</evidence>
<reference evidence="3" key="1">
    <citation type="journal article" date="2019" name="Int. J. Syst. Evol. Microbiol.">
        <title>The Global Catalogue of Microorganisms (GCM) 10K type strain sequencing project: providing services to taxonomists for standard genome sequencing and annotation.</title>
        <authorList>
            <consortium name="The Broad Institute Genomics Platform"/>
            <consortium name="The Broad Institute Genome Sequencing Center for Infectious Disease"/>
            <person name="Wu L."/>
            <person name="Ma J."/>
        </authorList>
    </citation>
    <scope>NUCLEOTIDE SEQUENCE [LARGE SCALE GENOMIC DNA]</scope>
    <source>
        <strain evidence="3">CCM 8979</strain>
    </source>
</reference>
<comment type="caution">
    <text evidence="2">The sequence shown here is derived from an EMBL/GenBank/DDBJ whole genome shotgun (WGS) entry which is preliminary data.</text>
</comment>
<organism evidence="2 3">
    <name type="scientific">Levilactobacillus lanxiensis</name>
    <dbReference type="NCBI Taxonomy" id="2799568"/>
    <lineage>
        <taxon>Bacteria</taxon>
        <taxon>Bacillati</taxon>
        <taxon>Bacillota</taxon>
        <taxon>Bacilli</taxon>
        <taxon>Lactobacillales</taxon>
        <taxon>Lactobacillaceae</taxon>
        <taxon>Levilactobacillus</taxon>
    </lineage>
</organism>
<keyword evidence="3" id="KW-1185">Reference proteome</keyword>
<gene>
    <name evidence="2" type="ORF">ACFQ44_01255</name>
</gene>
<dbReference type="Gene3D" id="3.30.2310.20">
    <property type="entry name" value="RelE-like"/>
    <property type="match status" value="1"/>
</dbReference>
<evidence type="ECO:0000313" key="2">
    <source>
        <dbReference type="EMBL" id="MFD1454304.1"/>
    </source>
</evidence>
<dbReference type="Pfam" id="PF15738">
    <property type="entry name" value="YafQ_toxin"/>
    <property type="match status" value="1"/>
</dbReference>
<dbReference type="InterPro" id="IPR007712">
    <property type="entry name" value="RelE/ParE_toxin"/>
</dbReference>
<sequence length="92" mass="10892">MQVRVTRTFKKSLKKLVKKHYDKAKLIEVIELIKHGDNETLVRQFNCHLLKGDKMGIYELHLERNWLLLYQIIGTNQLVLLLVNTGNHDILR</sequence>